<comment type="caution">
    <text evidence="1">The sequence shown here is derived from an EMBL/GenBank/DDBJ whole genome shotgun (WGS) entry which is preliminary data.</text>
</comment>
<dbReference type="EMBL" id="LAZR01007645">
    <property type="protein sequence ID" value="KKM83913.1"/>
    <property type="molecule type" value="Genomic_DNA"/>
</dbReference>
<protein>
    <submittedName>
        <fullName evidence="1">Uncharacterized protein</fullName>
    </submittedName>
</protein>
<proteinExistence type="predicted"/>
<evidence type="ECO:0000313" key="1">
    <source>
        <dbReference type="EMBL" id="KKM83913.1"/>
    </source>
</evidence>
<dbReference type="AlphaFoldDB" id="A0A0F9KPT3"/>
<gene>
    <name evidence="1" type="ORF">LCGC14_1304460</name>
</gene>
<sequence length="383" mass="41493">MGSGHLFGWESVGEDWVKVLANPSGELLIDASLILEDVPTDGELEKAPTSNWAYDHANETDVHPTLDDLNITGNLGLNAAVPIRQIQINQIADSCILIYGFDDMSAKWGQLYLDAAGFMNLNVSERFQFRVASALIAQTIPYRGGGSLDIYSSPSLTSYLTFGNGKIGLTYNDQVSDKLELADKDGNVFMSVDDVGGVADFVFNNSIECVVITMGADLVCTEDEADSKITIHTAVAAAHHEKYTDANAQAACNLDGDLYYSMAGTNFRPTNPDVDDHHYGVAGILTSDRDGMSVYAPVMLPDGATVTACLVDGTDGLNDEYWSLYQIAHSDQTVLLMGQATVQTEDTSISNDVIDNSLYSYIIAVVSMDTTDILHYARIKYTL</sequence>
<accession>A0A0F9KPT3</accession>
<reference evidence="1" key="1">
    <citation type="journal article" date="2015" name="Nature">
        <title>Complex archaea that bridge the gap between prokaryotes and eukaryotes.</title>
        <authorList>
            <person name="Spang A."/>
            <person name="Saw J.H."/>
            <person name="Jorgensen S.L."/>
            <person name="Zaremba-Niedzwiedzka K."/>
            <person name="Martijn J."/>
            <person name="Lind A.E."/>
            <person name="van Eijk R."/>
            <person name="Schleper C."/>
            <person name="Guy L."/>
            <person name="Ettema T.J."/>
        </authorList>
    </citation>
    <scope>NUCLEOTIDE SEQUENCE</scope>
</reference>
<organism evidence="1">
    <name type="scientific">marine sediment metagenome</name>
    <dbReference type="NCBI Taxonomy" id="412755"/>
    <lineage>
        <taxon>unclassified sequences</taxon>
        <taxon>metagenomes</taxon>
        <taxon>ecological metagenomes</taxon>
    </lineage>
</organism>
<name>A0A0F9KPT3_9ZZZZ</name>